<evidence type="ECO:0000256" key="9">
    <source>
        <dbReference type="ARBA" id="ARBA00022833"/>
    </source>
</evidence>
<gene>
    <name evidence="16" type="primary">LOC100375328</name>
</gene>
<evidence type="ECO:0000256" key="1">
    <source>
        <dbReference type="ARBA" id="ARBA00001798"/>
    </source>
</evidence>
<dbReference type="Gene3D" id="2.20.25.20">
    <property type="match status" value="1"/>
</dbReference>
<evidence type="ECO:0000259" key="14">
    <source>
        <dbReference type="PROSITE" id="PS51873"/>
    </source>
</evidence>
<dbReference type="Gene3D" id="3.10.110.10">
    <property type="entry name" value="Ubiquitin Conjugating Enzyme"/>
    <property type="match status" value="1"/>
</dbReference>
<dbReference type="InterPro" id="IPR006575">
    <property type="entry name" value="RWD_dom"/>
</dbReference>
<keyword evidence="15" id="KW-1185">Reference proteome</keyword>
<dbReference type="InterPro" id="IPR013083">
    <property type="entry name" value="Znf_RING/FYVE/PHD"/>
</dbReference>
<evidence type="ECO:0000313" key="15">
    <source>
        <dbReference type="Proteomes" id="UP000694865"/>
    </source>
</evidence>
<dbReference type="InterPro" id="IPR016135">
    <property type="entry name" value="UBQ-conjugating_enzyme/RWD"/>
</dbReference>
<evidence type="ECO:0000256" key="3">
    <source>
        <dbReference type="ARBA" id="ARBA00012251"/>
    </source>
</evidence>
<keyword evidence="7 11" id="KW-0863">Zinc-finger</keyword>
<dbReference type="Pfam" id="PF05773">
    <property type="entry name" value="RWD"/>
    <property type="match status" value="1"/>
</dbReference>
<name>A0ABM0MGX7_SACKO</name>
<dbReference type="InterPro" id="IPR044066">
    <property type="entry name" value="TRIAD_supradom"/>
</dbReference>
<feature type="domain" description="RWD" evidence="13">
    <location>
        <begin position="14"/>
        <end position="147"/>
    </location>
</feature>
<dbReference type="InterPro" id="IPR031127">
    <property type="entry name" value="E3_UB_ligase_RBR"/>
</dbReference>
<feature type="domain" description="RING-type" evidence="14">
    <location>
        <begin position="228"/>
        <end position="469"/>
    </location>
</feature>
<dbReference type="SMART" id="SM00591">
    <property type="entry name" value="RWD"/>
    <property type="match status" value="1"/>
</dbReference>
<dbReference type="SUPFAM" id="SSF57850">
    <property type="entry name" value="RING/U-box"/>
    <property type="match status" value="3"/>
</dbReference>
<evidence type="ECO:0000256" key="11">
    <source>
        <dbReference type="PROSITE-ProRule" id="PRU00175"/>
    </source>
</evidence>
<feature type="domain" description="RING-type" evidence="12">
    <location>
        <begin position="232"/>
        <end position="277"/>
    </location>
</feature>
<organism evidence="15 16">
    <name type="scientific">Saccoglossus kowalevskii</name>
    <name type="common">Acorn worm</name>
    <dbReference type="NCBI Taxonomy" id="10224"/>
    <lineage>
        <taxon>Eukaryota</taxon>
        <taxon>Metazoa</taxon>
        <taxon>Hemichordata</taxon>
        <taxon>Enteropneusta</taxon>
        <taxon>Harrimaniidae</taxon>
        <taxon>Saccoglossus</taxon>
    </lineage>
</organism>
<reference evidence="16" key="1">
    <citation type="submission" date="2025-08" db="UniProtKB">
        <authorList>
            <consortium name="RefSeq"/>
        </authorList>
    </citation>
    <scope>IDENTIFICATION</scope>
    <source>
        <tissue evidence="16">Testes</tissue>
    </source>
</reference>
<evidence type="ECO:0000259" key="13">
    <source>
        <dbReference type="PROSITE" id="PS50908"/>
    </source>
</evidence>
<evidence type="ECO:0000256" key="10">
    <source>
        <dbReference type="ARBA" id="ARBA00044508"/>
    </source>
</evidence>
<dbReference type="CDD" id="cd20354">
    <property type="entry name" value="Rcat_RBR_RNF14"/>
    <property type="match status" value="1"/>
</dbReference>
<keyword evidence="9" id="KW-0862">Zinc</keyword>
<dbReference type="InterPro" id="IPR001841">
    <property type="entry name" value="Znf_RING"/>
</dbReference>
<keyword evidence="4" id="KW-0808">Transferase</keyword>
<dbReference type="Gene3D" id="1.20.120.1750">
    <property type="match status" value="1"/>
</dbReference>
<dbReference type="RefSeq" id="XP_006819268.1">
    <property type="nucleotide sequence ID" value="XM_006819205.1"/>
</dbReference>
<dbReference type="PROSITE" id="PS00518">
    <property type="entry name" value="ZF_RING_1"/>
    <property type="match status" value="1"/>
</dbReference>
<dbReference type="PROSITE" id="PS50089">
    <property type="entry name" value="ZF_RING_2"/>
    <property type="match status" value="1"/>
</dbReference>
<evidence type="ECO:0000256" key="5">
    <source>
        <dbReference type="ARBA" id="ARBA00022723"/>
    </source>
</evidence>
<dbReference type="Pfam" id="PF22191">
    <property type="entry name" value="IBR_1"/>
    <property type="match status" value="1"/>
</dbReference>
<dbReference type="EC" id="2.3.2.31" evidence="3"/>
<dbReference type="PANTHER" id="PTHR11685">
    <property type="entry name" value="RBR FAMILY RING FINGER AND IBR DOMAIN-CONTAINING"/>
    <property type="match status" value="1"/>
</dbReference>
<proteinExistence type="inferred from homology"/>
<evidence type="ECO:0000256" key="8">
    <source>
        <dbReference type="ARBA" id="ARBA00022786"/>
    </source>
</evidence>
<evidence type="ECO:0000259" key="12">
    <source>
        <dbReference type="PROSITE" id="PS50089"/>
    </source>
</evidence>
<protein>
    <recommendedName>
        <fullName evidence="3">RBR-type E3 ubiquitin transferase</fullName>
        <ecNumber evidence="3">2.3.2.31</ecNumber>
    </recommendedName>
</protein>
<keyword evidence="8" id="KW-0833">Ubl conjugation pathway</keyword>
<comment type="similarity">
    <text evidence="10">Belongs to the RBR family. RNF14 subfamily.</text>
</comment>
<dbReference type="PROSITE" id="PS50908">
    <property type="entry name" value="RWD"/>
    <property type="match status" value="1"/>
</dbReference>
<evidence type="ECO:0000256" key="7">
    <source>
        <dbReference type="ARBA" id="ARBA00022771"/>
    </source>
</evidence>
<evidence type="ECO:0000256" key="2">
    <source>
        <dbReference type="ARBA" id="ARBA00004906"/>
    </source>
</evidence>
<comment type="catalytic activity">
    <reaction evidence="1">
        <text>[E2 ubiquitin-conjugating enzyme]-S-ubiquitinyl-L-cysteine + [acceptor protein]-L-lysine = [E2 ubiquitin-conjugating enzyme]-L-cysteine + [acceptor protein]-N(6)-ubiquitinyl-L-lysine.</text>
        <dbReference type="EC" id="2.3.2.31"/>
    </reaction>
</comment>
<dbReference type="CDD" id="cd20341">
    <property type="entry name" value="BRcat_RBR_RNF14"/>
    <property type="match status" value="1"/>
</dbReference>
<dbReference type="Proteomes" id="UP000694865">
    <property type="component" value="Unplaced"/>
</dbReference>
<dbReference type="CDD" id="cd16628">
    <property type="entry name" value="RING-HC_RBR_RNF14"/>
    <property type="match status" value="1"/>
</dbReference>
<dbReference type="PROSITE" id="PS51873">
    <property type="entry name" value="TRIAD"/>
    <property type="match status" value="1"/>
</dbReference>
<dbReference type="InterPro" id="IPR031128">
    <property type="entry name" value="RNF14_RING-HC_Zfn"/>
</dbReference>
<keyword evidence="6" id="KW-0677">Repeat</keyword>
<dbReference type="GeneID" id="100375328"/>
<evidence type="ECO:0000313" key="16">
    <source>
        <dbReference type="RefSeq" id="XP_006819268.1"/>
    </source>
</evidence>
<accession>A0ABM0MGX7</accession>
<dbReference type="SUPFAM" id="SSF54495">
    <property type="entry name" value="UBC-like"/>
    <property type="match status" value="1"/>
</dbReference>
<dbReference type="InterPro" id="IPR017907">
    <property type="entry name" value="Znf_RING_CS"/>
</dbReference>
<dbReference type="Gene3D" id="3.30.40.10">
    <property type="entry name" value="Zinc/RING finger domain, C3HC4 (zinc finger)"/>
    <property type="match status" value="1"/>
</dbReference>
<evidence type="ECO:0000256" key="4">
    <source>
        <dbReference type="ARBA" id="ARBA00022679"/>
    </source>
</evidence>
<keyword evidence="5" id="KW-0479">Metal-binding</keyword>
<dbReference type="Pfam" id="PF01485">
    <property type="entry name" value="IBR"/>
    <property type="match status" value="1"/>
</dbReference>
<dbReference type="InterPro" id="IPR002867">
    <property type="entry name" value="IBR_dom"/>
</dbReference>
<dbReference type="CDD" id="cd23820">
    <property type="entry name" value="RWD_RNF14"/>
    <property type="match status" value="1"/>
</dbReference>
<sequence>MASLGDSDLEEQHDELLVLSSIYDDDDIFIAGEDNNGGQFNCKLQIPQPFFLQLNGQAQLKGVKNVQDDEGHTLFPVKHLPPIVLNFQYPPNYPSCLAPQFTLSCKWLSVHQLSKLCHKLDEIWEENKGGVVVFLWTQFLSEETLDILSIDSPLNLPTTNRKENRVASSARTKDCKTADRNKDDANAIMEIKKHVDPRAIQDIASPTLLLATLENYNQQEQERVFNSAIFTCKVCFAEKHGLLCICFHGCDHVYCQECMKEYFKVQIMEGNVKCLNCPEQECDSQALPSQVQELVGQELFAKYDRLLLQSSLDGMADIVYCPRSHCQCAVMIEKESNMAVCPACAFAFCTFCKLVYHGVSPCSIRRAELMELREEYENGDDEKRQFLEKRYGRRAIKQSLEESYSEQWLEDNSQACPNCGTHIQKIDGCNKMTCTKCRAYFCWICKSMLSRTNPYIHFNVPDSPCFNLLFQGMGEFVGDQDDEDGWQPRWWFV</sequence>
<dbReference type="InterPro" id="IPR047548">
    <property type="entry name" value="Rcat_RBR_RNF14"/>
</dbReference>
<comment type="pathway">
    <text evidence="2">Protein modification; protein ubiquitination.</text>
</comment>
<dbReference type="SMART" id="SM00647">
    <property type="entry name" value="IBR"/>
    <property type="match status" value="2"/>
</dbReference>
<evidence type="ECO:0000256" key="6">
    <source>
        <dbReference type="ARBA" id="ARBA00022737"/>
    </source>
</evidence>